<dbReference type="AlphaFoldDB" id="A0AAD5CNJ2"/>
<reference evidence="2" key="1">
    <citation type="submission" date="2022-06" db="EMBL/GenBank/DDBJ databases">
        <title>Uncovering the hologenomic basis of an extraordinary plant invasion.</title>
        <authorList>
            <person name="Bieker V.C."/>
            <person name="Martin M.D."/>
            <person name="Gilbert T."/>
            <person name="Hodgins K."/>
            <person name="Battlay P."/>
            <person name="Petersen B."/>
            <person name="Wilson J."/>
        </authorList>
    </citation>
    <scope>NUCLEOTIDE SEQUENCE</scope>
    <source>
        <strain evidence="2">AA19_3_7</strain>
        <tissue evidence="2">Leaf</tissue>
    </source>
</reference>
<name>A0AAD5CNJ2_AMBAR</name>
<protein>
    <submittedName>
        <fullName evidence="2">Uncharacterized protein</fullName>
    </submittedName>
</protein>
<gene>
    <name evidence="2" type="ORF">M8C21_009269</name>
</gene>
<organism evidence="2 3">
    <name type="scientific">Ambrosia artemisiifolia</name>
    <name type="common">Common ragweed</name>
    <dbReference type="NCBI Taxonomy" id="4212"/>
    <lineage>
        <taxon>Eukaryota</taxon>
        <taxon>Viridiplantae</taxon>
        <taxon>Streptophyta</taxon>
        <taxon>Embryophyta</taxon>
        <taxon>Tracheophyta</taxon>
        <taxon>Spermatophyta</taxon>
        <taxon>Magnoliopsida</taxon>
        <taxon>eudicotyledons</taxon>
        <taxon>Gunneridae</taxon>
        <taxon>Pentapetalae</taxon>
        <taxon>asterids</taxon>
        <taxon>campanulids</taxon>
        <taxon>Asterales</taxon>
        <taxon>Asteraceae</taxon>
        <taxon>Asteroideae</taxon>
        <taxon>Heliantheae alliance</taxon>
        <taxon>Heliantheae</taxon>
        <taxon>Ambrosia</taxon>
    </lineage>
</organism>
<dbReference type="Proteomes" id="UP001206925">
    <property type="component" value="Unassembled WGS sequence"/>
</dbReference>
<evidence type="ECO:0000313" key="2">
    <source>
        <dbReference type="EMBL" id="KAI7744892.1"/>
    </source>
</evidence>
<feature type="region of interest" description="Disordered" evidence="1">
    <location>
        <begin position="54"/>
        <end position="80"/>
    </location>
</feature>
<evidence type="ECO:0000256" key="1">
    <source>
        <dbReference type="SAM" id="MobiDB-lite"/>
    </source>
</evidence>
<feature type="compositionally biased region" description="Basic and acidic residues" evidence="1">
    <location>
        <begin position="69"/>
        <end position="80"/>
    </location>
</feature>
<sequence length="80" mass="9030">MNGLITNATLLSDVVFFNEAMIDMLSTRCKDMINKHGYTDAKILPDPIAHKTATLLDPTPTSPKTRHQNHYDKKITPKIH</sequence>
<keyword evidence="3" id="KW-1185">Reference proteome</keyword>
<dbReference type="EMBL" id="JAMZMK010007420">
    <property type="protein sequence ID" value="KAI7744892.1"/>
    <property type="molecule type" value="Genomic_DNA"/>
</dbReference>
<evidence type="ECO:0000313" key="3">
    <source>
        <dbReference type="Proteomes" id="UP001206925"/>
    </source>
</evidence>
<comment type="caution">
    <text evidence="2">The sequence shown here is derived from an EMBL/GenBank/DDBJ whole genome shotgun (WGS) entry which is preliminary data.</text>
</comment>
<proteinExistence type="predicted"/>
<accession>A0AAD5CNJ2</accession>